<dbReference type="InterPro" id="IPR029039">
    <property type="entry name" value="Flavoprotein-like_sf"/>
</dbReference>
<organism evidence="4">
    <name type="scientific">marine sediment metagenome</name>
    <dbReference type="NCBI Taxonomy" id="412755"/>
    <lineage>
        <taxon>unclassified sequences</taxon>
        <taxon>metagenomes</taxon>
        <taxon>ecological metagenomes</taxon>
    </lineage>
</organism>
<dbReference type="GO" id="GO:0016491">
    <property type="term" value="F:oxidoreductase activity"/>
    <property type="evidence" value="ECO:0007669"/>
    <property type="project" value="InterPro"/>
</dbReference>
<sequence>KDDFQDFVNRYMEADGVIWGAPVYHMAVPASMKAVLDRLGNSLLNRFETRGGEVPRLSKVCGVLTVGASRYGGQDMVMSFLVSSCLLMNGVVVSGDTLLGNYIGATGYPGAAKELSLLERCKSKDAVLRDE</sequence>
<evidence type="ECO:0000256" key="1">
    <source>
        <dbReference type="ARBA" id="ARBA00022630"/>
    </source>
</evidence>
<keyword evidence="2" id="KW-0288">FMN</keyword>
<protein>
    <recommendedName>
        <fullName evidence="3">NADPH-dependent FMN reductase-like domain-containing protein</fullName>
    </recommendedName>
</protein>
<feature type="non-terminal residue" evidence="4">
    <location>
        <position position="1"/>
    </location>
</feature>
<gene>
    <name evidence="4" type="ORF">S06H3_63642</name>
</gene>
<keyword evidence="1" id="KW-0285">Flavoprotein</keyword>
<dbReference type="EMBL" id="BARV01042270">
    <property type="protein sequence ID" value="GAI47083.1"/>
    <property type="molecule type" value="Genomic_DNA"/>
</dbReference>
<dbReference type="PANTHER" id="PTHR43278">
    <property type="entry name" value="NAD(P)H-DEPENDENT FMN-CONTAINING OXIDOREDUCTASE YWQN-RELATED"/>
    <property type="match status" value="1"/>
</dbReference>
<evidence type="ECO:0000256" key="2">
    <source>
        <dbReference type="ARBA" id="ARBA00022643"/>
    </source>
</evidence>
<dbReference type="InterPro" id="IPR051796">
    <property type="entry name" value="ISF_SsuE-like"/>
</dbReference>
<evidence type="ECO:0000259" key="3">
    <source>
        <dbReference type="Pfam" id="PF03358"/>
    </source>
</evidence>
<dbReference type="PANTHER" id="PTHR43278:SF1">
    <property type="entry name" value="IRON-SULFUR FLAVOPROTEIN MJ1083"/>
    <property type="match status" value="1"/>
</dbReference>
<dbReference type="InterPro" id="IPR005025">
    <property type="entry name" value="FMN_Rdtase-like_dom"/>
</dbReference>
<dbReference type="Pfam" id="PF03358">
    <property type="entry name" value="FMN_red"/>
    <property type="match status" value="1"/>
</dbReference>
<comment type="caution">
    <text evidence="4">The sequence shown here is derived from an EMBL/GenBank/DDBJ whole genome shotgun (WGS) entry which is preliminary data.</text>
</comment>
<dbReference type="SUPFAM" id="SSF52218">
    <property type="entry name" value="Flavoproteins"/>
    <property type="match status" value="1"/>
</dbReference>
<feature type="domain" description="NADPH-dependent FMN reductase-like" evidence="3">
    <location>
        <begin position="1"/>
        <end position="95"/>
    </location>
</feature>
<dbReference type="AlphaFoldDB" id="X1NU04"/>
<proteinExistence type="predicted"/>
<feature type="non-terminal residue" evidence="4">
    <location>
        <position position="131"/>
    </location>
</feature>
<dbReference type="Gene3D" id="3.40.50.360">
    <property type="match status" value="1"/>
</dbReference>
<reference evidence="4" key="1">
    <citation type="journal article" date="2014" name="Front. Microbiol.">
        <title>High frequency of phylogenetically diverse reductive dehalogenase-homologous genes in deep subseafloor sedimentary metagenomes.</title>
        <authorList>
            <person name="Kawai M."/>
            <person name="Futagami T."/>
            <person name="Toyoda A."/>
            <person name="Takaki Y."/>
            <person name="Nishi S."/>
            <person name="Hori S."/>
            <person name="Arai W."/>
            <person name="Tsubouchi T."/>
            <person name="Morono Y."/>
            <person name="Uchiyama I."/>
            <person name="Ito T."/>
            <person name="Fujiyama A."/>
            <person name="Inagaki F."/>
            <person name="Takami H."/>
        </authorList>
    </citation>
    <scope>NUCLEOTIDE SEQUENCE</scope>
    <source>
        <strain evidence="4">Expedition CK06-06</strain>
    </source>
</reference>
<evidence type="ECO:0000313" key="4">
    <source>
        <dbReference type="EMBL" id="GAI47083.1"/>
    </source>
</evidence>
<name>X1NU04_9ZZZZ</name>
<accession>X1NU04</accession>